<dbReference type="PANTHER" id="PTHR37185:SF3">
    <property type="entry name" value="MEMBRANE PROTEIN"/>
    <property type="match status" value="1"/>
</dbReference>
<dbReference type="InterPro" id="IPR044730">
    <property type="entry name" value="RNase_H-like_dom_plant"/>
</dbReference>
<dbReference type="AlphaFoldDB" id="A0A803KVB9"/>
<dbReference type="GO" id="GO:0004523">
    <property type="term" value="F:RNA-DNA hybrid ribonuclease activity"/>
    <property type="evidence" value="ECO:0007669"/>
    <property type="project" value="InterPro"/>
</dbReference>
<reference evidence="3" key="1">
    <citation type="journal article" date="2017" name="Nature">
        <title>The genome of Chenopodium quinoa.</title>
        <authorList>
            <person name="Jarvis D.E."/>
            <person name="Ho Y.S."/>
            <person name="Lightfoot D.J."/>
            <person name="Schmoeckel S.M."/>
            <person name="Li B."/>
            <person name="Borm T.J.A."/>
            <person name="Ohyanagi H."/>
            <person name="Mineta K."/>
            <person name="Michell C.T."/>
            <person name="Saber N."/>
            <person name="Kharbatia N.M."/>
            <person name="Rupper R.R."/>
            <person name="Sharp A.R."/>
            <person name="Dally N."/>
            <person name="Boughton B.A."/>
            <person name="Woo Y.H."/>
            <person name="Gao G."/>
            <person name="Schijlen E.G.W.M."/>
            <person name="Guo X."/>
            <person name="Momin A.A."/>
            <person name="Negrao S."/>
            <person name="Al-Babili S."/>
            <person name="Gehring C."/>
            <person name="Roessner U."/>
            <person name="Jung C."/>
            <person name="Murphy K."/>
            <person name="Arold S.T."/>
            <person name="Gojobori T."/>
            <person name="van der Linden C.G."/>
            <person name="van Loo E.N."/>
            <person name="Jellen E.N."/>
            <person name="Maughan P.J."/>
            <person name="Tester M."/>
        </authorList>
    </citation>
    <scope>NUCLEOTIDE SEQUENCE [LARGE SCALE GENOMIC DNA]</scope>
    <source>
        <strain evidence="3">cv. PI 614886</strain>
    </source>
</reference>
<evidence type="ECO:0000256" key="1">
    <source>
        <dbReference type="SAM" id="Phobius"/>
    </source>
</evidence>
<dbReference type="Gene3D" id="3.30.420.10">
    <property type="entry name" value="Ribonuclease H-like superfamily/Ribonuclease H"/>
    <property type="match status" value="1"/>
</dbReference>
<reference evidence="3" key="2">
    <citation type="submission" date="2021-03" db="UniProtKB">
        <authorList>
            <consortium name="EnsemblPlants"/>
        </authorList>
    </citation>
    <scope>IDENTIFICATION</scope>
</reference>
<proteinExistence type="predicted"/>
<sequence length="439" mass="48914">MEESCSHIFIHCPRAKEFWDLMPCPTMLHINLSWADWITKNLECSSPANNNIPSDVNFCFALWHIWKRRNDWIFSKINSPISFTVRQCSWAAYEYFYSRNIPESQKPSTIAWSPPPSPLLKINCDASFLPATLQTGCAVVCRNNLGEWVEGFIWKGYAPSSHDAELKAIQLSLQWIKERGWKNAMLCSDAKRAVDEIKQDQISANISNCITNCRDLLQELHLLASFSLSSSSFKPRAAFKVEDIVPSFWGNEQERLNDEDDSGCLEDLASDSPVYQKTLRLVECAMFAAVAGLTYLLSNSLAIENYFGCFFALPIVITSMRWGIAAGRKTMVATAVLLLVLSGPVKALTYVVRAIGALGYVVTTSFLIRENILALITVNVHATLTLILNSLGFNTVPSMNTIYAIFGTLAWDEGIIGVAEMADECTLVSIYSCCEAAMS</sequence>
<feature type="transmembrane region" description="Helical" evidence="1">
    <location>
        <begin position="331"/>
        <end position="352"/>
    </location>
</feature>
<keyword evidence="1" id="KW-0472">Membrane</keyword>
<feature type="transmembrane region" description="Helical" evidence="1">
    <location>
        <begin position="303"/>
        <end position="324"/>
    </location>
</feature>
<dbReference type="PANTHER" id="PTHR37185">
    <property type="entry name" value="MEMBRANE PROTEIN"/>
    <property type="match status" value="1"/>
</dbReference>
<name>A0A803KVB9_CHEQI</name>
<dbReference type="InterPro" id="IPR012337">
    <property type="entry name" value="RNaseH-like_sf"/>
</dbReference>
<dbReference type="InterPro" id="IPR036397">
    <property type="entry name" value="RNaseH_sf"/>
</dbReference>
<keyword evidence="1" id="KW-0812">Transmembrane</keyword>
<accession>A0A803KVB9</accession>
<dbReference type="GO" id="GO:0003676">
    <property type="term" value="F:nucleic acid binding"/>
    <property type="evidence" value="ECO:0007669"/>
    <property type="project" value="InterPro"/>
</dbReference>
<dbReference type="SUPFAM" id="SSF53098">
    <property type="entry name" value="Ribonuclease H-like"/>
    <property type="match status" value="1"/>
</dbReference>
<dbReference type="Proteomes" id="UP000596660">
    <property type="component" value="Unplaced"/>
</dbReference>
<feature type="transmembrane region" description="Helical" evidence="1">
    <location>
        <begin position="372"/>
        <end position="393"/>
    </location>
</feature>
<keyword evidence="1" id="KW-1133">Transmembrane helix</keyword>
<organism evidence="3 4">
    <name type="scientific">Chenopodium quinoa</name>
    <name type="common">Quinoa</name>
    <dbReference type="NCBI Taxonomy" id="63459"/>
    <lineage>
        <taxon>Eukaryota</taxon>
        <taxon>Viridiplantae</taxon>
        <taxon>Streptophyta</taxon>
        <taxon>Embryophyta</taxon>
        <taxon>Tracheophyta</taxon>
        <taxon>Spermatophyta</taxon>
        <taxon>Magnoliopsida</taxon>
        <taxon>eudicotyledons</taxon>
        <taxon>Gunneridae</taxon>
        <taxon>Pentapetalae</taxon>
        <taxon>Caryophyllales</taxon>
        <taxon>Chenopodiaceae</taxon>
        <taxon>Chenopodioideae</taxon>
        <taxon>Atripliceae</taxon>
        <taxon>Chenopodium</taxon>
    </lineage>
</organism>
<dbReference type="CDD" id="cd06222">
    <property type="entry name" value="RNase_H_like"/>
    <property type="match status" value="1"/>
</dbReference>
<dbReference type="Pfam" id="PF13456">
    <property type="entry name" value="RVT_3"/>
    <property type="match status" value="1"/>
</dbReference>
<dbReference type="Gramene" id="AUR62002977-RA">
    <property type="protein sequence ID" value="AUR62002977-RA:cds"/>
    <property type="gene ID" value="AUR62002977"/>
</dbReference>
<keyword evidence="4" id="KW-1185">Reference proteome</keyword>
<protein>
    <recommendedName>
        <fullName evidence="2">RNase H type-1 domain-containing protein</fullName>
    </recommendedName>
</protein>
<feature type="domain" description="RNase H type-1" evidence="2">
    <location>
        <begin position="123"/>
        <end position="220"/>
    </location>
</feature>
<evidence type="ECO:0000313" key="3">
    <source>
        <dbReference type="EnsemblPlants" id="AUR62002977-RA:cds"/>
    </source>
</evidence>
<dbReference type="InterPro" id="IPR002156">
    <property type="entry name" value="RNaseH_domain"/>
</dbReference>
<evidence type="ECO:0000313" key="4">
    <source>
        <dbReference type="Proteomes" id="UP000596660"/>
    </source>
</evidence>
<dbReference type="EnsemblPlants" id="AUR62002977-RA">
    <property type="protein sequence ID" value="AUR62002977-RA:cds"/>
    <property type="gene ID" value="AUR62002977"/>
</dbReference>
<evidence type="ECO:0000259" key="2">
    <source>
        <dbReference type="Pfam" id="PF13456"/>
    </source>
</evidence>
<dbReference type="OMA" id="SWADWIT"/>